<evidence type="ECO:0000313" key="5">
    <source>
        <dbReference type="Proteomes" id="UP000815846"/>
    </source>
</evidence>
<keyword evidence="5" id="KW-1185">Reference proteome</keyword>
<feature type="region of interest" description="Disordered" evidence="2">
    <location>
        <begin position="53"/>
        <end position="72"/>
    </location>
</feature>
<feature type="compositionally biased region" description="Pro residues" evidence="2">
    <location>
        <begin position="61"/>
        <end position="71"/>
    </location>
</feature>
<dbReference type="Proteomes" id="UP000815846">
    <property type="component" value="Unassembled WGS sequence"/>
</dbReference>
<dbReference type="InterPro" id="IPR013783">
    <property type="entry name" value="Ig-like_fold"/>
</dbReference>
<dbReference type="InterPro" id="IPR051846">
    <property type="entry name" value="SH2_domain_adapters"/>
</dbReference>
<dbReference type="EMBL" id="PJAI02000026">
    <property type="protein sequence ID" value="TYK64421.1"/>
    <property type="molecule type" value="Genomic_DNA"/>
</dbReference>
<dbReference type="InterPro" id="IPR000601">
    <property type="entry name" value="PKD_dom"/>
</dbReference>
<dbReference type="RefSeq" id="WP_101342957.1">
    <property type="nucleotide sequence ID" value="NZ_PJAI02000026.1"/>
</dbReference>
<evidence type="ECO:0000259" key="3">
    <source>
        <dbReference type="PROSITE" id="PS50093"/>
    </source>
</evidence>
<dbReference type="PANTHER" id="PTHR15127:SF32">
    <property type="entry name" value="HEAVYWEIGHT, ISOFORM A"/>
    <property type="match status" value="1"/>
</dbReference>
<accession>A0ABY3MTH5</accession>
<comment type="caution">
    <text evidence="4">The sequence shown here is derived from an EMBL/GenBank/DDBJ whole genome shotgun (WGS) entry which is preliminary data.</text>
</comment>
<dbReference type="Pfam" id="PF03382">
    <property type="entry name" value="DUF285"/>
    <property type="match status" value="1"/>
</dbReference>
<dbReference type="PANTHER" id="PTHR15127">
    <property type="entry name" value="HEAVYWEIGHT, ISOFORM A"/>
    <property type="match status" value="1"/>
</dbReference>
<protein>
    <submittedName>
        <fullName evidence="4">DUF5011 domain-containing protein</fullName>
    </submittedName>
</protein>
<evidence type="ECO:0000256" key="1">
    <source>
        <dbReference type="ARBA" id="ARBA00022999"/>
    </source>
</evidence>
<dbReference type="InterPro" id="IPR032179">
    <property type="entry name" value="Cry22Aa_Ig-like"/>
</dbReference>
<dbReference type="Gene3D" id="2.60.40.10">
    <property type="entry name" value="Immunoglobulins"/>
    <property type="match status" value="5"/>
</dbReference>
<dbReference type="Pfam" id="PF16403">
    <property type="entry name" value="Bact_surface_Ig-like"/>
    <property type="match status" value="5"/>
</dbReference>
<proteinExistence type="predicted"/>
<dbReference type="InterPro" id="IPR005046">
    <property type="entry name" value="DUF285"/>
</dbReference>
<keyword evidence="1" id="KW-0727">SH2 domain</keyword>
<dbReference type="PROSITE" id="PS50093">
    <property type="entry name" value="PKD"/>
    <property type="match status" value="1"/>
</dbReference>
<evidence type="ECO:0000256" key="2">
    <source>
        <dbReference type="SAM" id="MobiDB-lite"/>
    </source>
</evidence>
<name>A0ABY3MTH5_9GAMM</name>
<feature type="domain" description="PKD" evidence="3">
    <location>
        <begin position="506"/>
        <end position="535"/>
    </location>
</feature>
<evidence type="ECO:0000313" key="4">
    <source>
        <dbReference type="EMBL" id="TYK64421.1"/>
    </source>
</evidence>
<organism evidence="4 5">
    <name type="scientific">Colwellia echini</name>
    <dbReference type="NCBI Taxonomy" id="1982103"/>
    <lineage>
        <taxon>Bacteria</taxon>
        <taxon>Pseudomonadati</taxon>
        <taxon>Pseudomonadota</taxon>
        <taxon>Gammaproteobacteria</taxon>
        <taxon>Alteromonadales</taxon>
        <taxon>Colwelliaceae</taxon>
        <taxon>Colwellia</taxon>
    </lineage>
</organism>
<sequence>MNKPYLTTSAATSSTTLAATLTQKLSFNAFVNSVKNFAKITIALSALTLTACGGSSDAEPTPEPNPAPVTPTPDTTAPVITLNGESSITLSAGVTYEDSGATAVDDTDGDVTVTSTGVVDINAVNTYTLTFNATDAAGNASSATRTVTVIDDTSPSLSLNGESIVTHNVGDIYTDAGVTATDNIDTANDLTIDTTGNVLGAVVGTYTLTYTTTDTAGNNSNEVSRTVNVVDNLAPVITLIGDANVMHNYGEIYTDQGTITTDNVDTSITATTSDVVMVETLGSYLLTYTATDTADNQSTITRTVNVIDNVAPVLTLIGDAEITLNVGDVYTDEGATVTDAVDSTVTVNVESNVDVTAVGDYFITYTSTDASNNSAIAITRSVEVVDTIAPVLTLNGDVSITLGQGRTFVDLGATAVDNADGEFVIKATSSDLDITALGTYTATYTATDSSSNVSNEVTRTIEVVATRPFITTWKTDNDGISDDNTIVIPTNSTVDGGDYTYNYTVEWGDGDSDTGITGDATHSYATPGEYEVKISGDFPHLDFYGQLDNNKLISIDQWGDIAWLTMERAFYYCLNVTSVATDTPDLSQVTHMTSMFINAKSFNGDVSQWQVGNVIKARSAFENTDAFNSDISKWDVSSMEDIDLMFKAAININPAVSNWDTHNINTMRGTFDGTTLFNQDLSQWNVTNLEQAQLDFISNTAMSVENYDALLISWSQQPVKSGVRLDVDNTQHSIAGQAAKDILINTYGWEITDDGLAP</sequence>
<gene>
    <name evidence="4" type="ORF">CWS31_015745</name>
</gene>
<reference evidence="4 5" key="1">
    <citation type="submission" date="2019-08" db="EMBL/GenBank/DDBJ databases">
        <title>Microbe sample from Colwellia echini.</title>
        <authorList>
            <person name="Christiansen L."/>
            <person name="Pathiraja D."/>
            <person name="Schultz-Johansen M."/>
            <person name="Choi I.-G."/>
            <person name="Stougaard P."/>
        </authorList>
    </citation>
    <scope>NUCLEOTIDE SEQUENCE [LARGE SCALE GENOMIC DNA]</scope>
    <source>
        <strain evidence="4 5">A3</strain>
    </source>
</reference>